<comment type="caution">
    <text evidence="1">The sequence shown here is derived from an EMBL/GenBank/DDBJ whole genome shotgun (WGS) entry which is preliminary data.</text>
</comment>
<evidence type="ECO:0000313" key="2">
    <source>
        <dbReference type="Proteomes" id="UP000475214"/>
    </source>
</evidence>
<protein>
    <submittedName>
        <fullName evidence="1">Uncharacterized protein</fullName>
    </submittedName>
</protein>
<sequence>MQASRLRSALREITDPADLIACTRGRAKVHPFTGHPAAVTRLVDMMAVADYATLGLASSPIGPDAAKGYLPAGPLDATVWPSACVTTHRQRRRARHGVRLHIVA</sequence>
<dbReference type="Proteomes" id="UP000475214">
    <property type="component" value="Unassembled WGS sequence"/>
</dbReference>
<gene>
    <name evidence="1" type="ORF">G1H10_21285</name>
</gene>
<proteinExistence type="predicted"/>
<evidence type="ECO:0000313" key="1">
    <source>
        <dbReference type="EMBL" id="NEE02702.1"/>
    </source>
</evidence>
<reference evidence="1 2" key="1">
    <citation type="submission" date="2020-02" db="EMBL/GenBank/DDBJ databases">
        <authorList>
            <person name="Li X.-J."/>
            <person name="Han X.-M."/>
        </authorList>
    </citation>
    <scope>NUCLEOTIDE SEQUENCE [LARGE SCALE GENOMIC DNA]</scope>
    <source>
        <strain evidence="1 2">CCTCC AB 2017055</strain>
    </source>
</reference>
<dbReference type="RefSeq" id="WP_163741504.1">
    <property type="nucleotide sequence ID" value="NZ_JAAGOA010000016.1"/>
</dbReference>
<name>A0A6L9SDW4_9ACTN</name>
<organism evidence="1 2">
    <name type="scientific">Phytoactinopolyspora halotolerans</name>
    <dbReference type="NCBI Taxonomy" id="1981512"/>
    <lineage>
        <taxon>Bacteria</taxon>
        <taxon>Bacillati</taxon>
        <taxon>Actinomycetota</taxon>
        <taxon>Actinomycetes</taxon>
        <taxon>Jiangellales</taxon>
        <taxon>Jiangellaceae</taxon>
        <taxon>Phytoactinopolyspora</taxon>
    </lineage>
</organism>
<dbReference type="EMBL" id="JAAGOA010000016">
    <property type="protein sequence ID" value="NEE02702.1"/>
    <property type="molecule type" value="Genomic_DNA"/>
</dbReference>
<dbReference type="AlphaFoldDB" id="A0A6L9SDW4"/>
<accession>A0A6L9SDW4</accession>
<keyword evidence="2" id="KW-1185">Reference proteome</keyword>